<comment type="caution">
    <text evidence="1">The sequence shown here is derived from an EMBL/GenBank/DDBJ whole genome shotgun (WGS) entry which is preliminary data.</text>
</comment>
<protein>
    <submittedName>
        <fullName evidence="1">Uncharacterized protein</fullName>
    </submittedName>
</protein>
<dbReference type="Proteomes" id="UP001228044">
    <property type="component" value="Unassembled WGS sequence"/>
</dbReference>
<dbReference type="EMBL" id="JAUHHC010000004">
    <property type="protein sequence ID" value="MDN3921891.1"/>
    <property type="molecule type" value="Genomic_DNA"/>
</dbReference>
<keyword evidence="2" id="KW-1185">Reference proteome</keyword>
<gene>
    <name evidence="1" type="ORF">QWJ38_16500</name>
</gene>
<organism evidence="1 2">
    <name type="scientific">Roseateles violae</name>
    <dbReference type="NCBI Taxonomy" id="3058042"/>
    <lineage>
        <taxon>Bacteria</taxon>
        <taxon>Pseudomonadati</taxon>
        <taxon>Pseudomonadota</taxon>
        <taxon>Betaproteobacteria</taxon>
        <taxon>Burkholderiales</taxon>
        <taxon>Sphaerotilaceae</taxon>
        <taxon>Roseateles</taxon>
    </lineage>
</organism>
<sequence length="164" mass="18080">MAASGLFEGYVAYGEALRETLLQACASGCREQFWIDAGFVDWPLSEPALLEALSSWARLPGRRLHLLALDYEDLRRRHPRFVQWRAAFGHCVEARAYEPQSGGAGLAAALFTGGGALLSLRLFDAQQWRGSVSREASDGLRTREWFDALAQRSSESFAATTLGL</sequence>
<evidence type="ECO:0000313" key="1">
    <source>
        <dbReference type="EMBL" id="MDN3921891.1"/>
    </source>
</evidence>
<proteinExistence type="predicted"/>
<name>A0ABT8DUY6_9BURK</name>
<evidence type="ECO:0000313" key="2">
    <source>
        <dbReference type="Proteomes" id="UP001228044"/>
    </source>
</evidence>
<reference evidence="1 2" key="1">
    <citation type="submission" date="2023-06" db="EMBL/GenBank/DDBJ databases">
        <title>Pelomonas sp. PFR6 16S ribosomal RNA gene Genome sequencing and assembly.</title>
        <authorList>
            <person name="Woo H."/>
        </authorList>
    </citation>
    <scope>NUCLEOTIDE SEQUENCE [LARGE SCALE GENOMIC DNA]</scope>
    <source>
        <strain evidence="1 2">PFR6</strain>
    </source>
</reference>
<dbReference type="RefSeq" id="WP_290360194.1">
    <property type="nucleotide sequence ID" value="NZ_JAUHHC010000004.1"/>
</dbReference>
<accession>A0ABT8DUY6</accession>